<evidence type="ECO:0000256" key="1">
    <source>
        <dbReference type="ARBA" id="ARBA00023015"/>
    </source>
</evidence>
<keyword evidence="2" id="KW-0804">Transcription</keyword>
<dbReference type="Gene3D" id="3.80.10.10">
    <property type="entry name" value="Ribonuclease Inhibitor"/>
    <property type="match status" value="1"/>
</dbReference>
<dbReference type="Pfam" id="PF00646">
    <property type="entry name" value="F-box"/>
    <property type="match status" value="1"/>
</dbReference>
<protein>
    <recommendedName>
        <fullName evidence="4">F-box domain-containing protein</fullName>
    </recommendedName>
</protein>
<proteinExistence type="predicted"/>
<dbReference type="Gene3D" id="1.10.565.10">
    <property type="entry name" value="Retinoid X Receptor"/>
    <property type="match status" value="1"/>
</dbReference>
<evidence type="ECO:0000259" key="4">
    <source>
        <dbReference type="Pfam" id="PF00646"/>
    </source>
</evidence>
<dbReference type="InterPro" id="IPR035500">
    <property type="entry name" value="NHR-like_dom_sf"/>
</dbReference>
<dbReference type="EMBL" id="OC858212">
    <property type="protein sequence ID" value="CAD7626178.1"/>
    <property type="molecule type" value="Genomic_DNA"/>
</dbReference>
<evidence type="ECO:0000313" key="6">
    <source>
        <dbReference type="Proteomes" id="UP000759131"/>
    </source>
</evidence>
<keyword evidence="6" id="KW-1185">Reference proteome</keyword>
<gene>
    <name evidence="5" type="ORF">OSB1V03_LOCUS6611</name>
</gene>
<evidence type="ECO:0000313" key="5">
    <source>
        <dbReference type="EMBL" id="CAD7626178.1"/>
    </source>
</evidence>
<dbReference type="InterPro" id="IPR032675">
    <property type="entry name" value="LRR_dom_sf"/>
</dbReference>
<dbReference type="OrthoDB" id="6355676at2759"/>
<dbReference type="SUPFAM" id="SSF48508">
    <property type="entry name" value="Nuclear receptor ligand-binding domain"/>
    <property type="match status" value="1"/>
</dbReference>
<dbReference type="Proteomes" id="UP000759131">
    <property type="component" value="Unassembled WGS sequence"/>
</dbReference>
<name>A0A7R9KQC6_9ACAR</name>
<dbReference type="SUPFAM" id="SSF52047">
    <property type="entry name" value="RNI-like"/>
    <property type="match status" value="1"/>
</dbReference>
<accession>A0A7R9KQC6</accession>
<evidence type="ECO:0000256" key="3">
    <source>
        <dbReference type="ARBA" id="ARBA00023170"/>
    </source>
</evidence>
<sequence>MNESNKMSHNIPSVIKQFIFNFNELEINRLKELFSSVATVRHQRVRTVVYETECVSDALHVLHNRSDRKFPQMIKMLERIHGFNELCANDKSVLFKAPCPQLMLLESIILFDFNGQFWTIPIRSDVTNHVIKYLDIKDLFGLQRVSQQYRDCVKEVLQKKREVSVGFNDLNPSSPLRYFKPNFEANDWKRIDITQAISLVDNDMVLDHNQNIEPIVRQFRDVKKLYLSTTVISFKTLKLIVNQWPQLEEFYINGIDIYRSSDQTITEWTQLLSKVRHISIGALKRNCRPFFTAIIAQLPSLQSINAYPMCESCPLDQTIALSLLIDCLPADIQCLHIGVTPADSQALDVITSKCTQLKKLSIYECLAPSTHILEIHLWNQWFAMICDRLKALQYLRTNLVDISAKEFAESVTKLKDLQSLHIGSSDWRTHGKTHWMCFDTQEMAKYMPPMVSLKTLSLQRLKCSPNRLIYFAQILPNVRQLTVDFMSYRSECKHGDDCDECFYRCMDFVSKLPNLKHIMFRNGFNDLMTRHVLELFADVDQLYIDSKSKYFIEELIHFIIFSLDNRRRVLRLDLLPIVKRQLIQRMAALDLPMNGRVIVGHINTLSYRLLL</sequence>
<reference evidence="5" key="1">
    <citation type="submission" date="2020-11" db="EMBL/GenBank/DDBJ databases">
        <authorList>
            <person name="Tran Van P."/>
        </authorList>
    </citation>
    <scope>NUCLEOTIDE SEQUENCE</scope>
</reference>
<dbReference type="EMBL" id="CAJPIZ010003637">
    <property type="protein sequence ID" value="CAG2106608.1"/>
    <property type="molecule type" value="Genomic_DNA"/>
</dbReference>
<keyword evidence="3" id="KW-0675">Receptor</keyword>
<organism evidence="5">
    <name type="scientific">Medioppia subpectinata</name>
    <dbReference type="NCBI Taxonomy" id="1979941"/>
    <lineage>
        <taxon>Eukaryota</taxon>
        <taxon>Metazoa</taxon>
        <taxon>Ecdysozoa</taxon>
        <taxon>Arthropoda</taxon>
        <taxon>Chelicerata</taxon>
        <taxon>Arachnida</taxon>
        <taxon>Acari</taxon>
        <taxon>Acariformes</taxon>
        <taxon>Sarcoptiformes</taxon>
        <taxon>Oribatida</taxon>
        <taxon>Brachypylina</taxon>
        <taxon>Oppioidea</taxon>
        <taxon>Oppiidae</taxon>
        <taxon>Medioppia</taxon>
    </lineage>
</organism>
<keyword evidence="1" id="KW-0805">Transcription regulation</keyword>
<feature type="domain" description="F-box" evidence="4">
    <location>
        <begin position="125"/>
        <end position="156"/>
    </location>
</feature>
<dbReference type="AlphaFoldDB" id="A0A7R9KQC6"/>
<evidence type="ECO:0000256" key="2">
    <source>
        <dbReference type="ARBA" id="ARBA00023163"/>
    </source>
</evidence>
<dbReference type="InterPro" id="IPR001810">
    <property type="entry name" value="F-box_dom"/>
</dbReference>